<dbReference type="EMBL" id="OV725080">
    <property type="protein sequence ID" value="CAH1397629.1"/>
    <property type="molecule type" value="Genomic_DNA"/>
</dbReference>
<feature type="non-terminal residue" evidence="2">
    <location>
        <position position="134"/>
    </location>
</feature>
<evidence type="ECO:0000313" key="3">
    <source>
        <dbReference type="Proteomes" id="UP001152798"/>
    </source>
</evidence>
<name>A0A9P0MKS5_NEZVI</name>
<accession>A0A9P0MKS5</accession>
<dbReference type="Proteomes" id="UP001152798">
    <property type="component" value="Chromosome 4"/>
</dbReference>
<keyword evidence="3" id="KW-1185">Reference proteome</keyword>
<protein>
    <submittedName>
        <fullName evidence="2">Uncharacterized protein</fullName>
    </submittedName>
</protein>
<gene>
    <name evidence="2" type="ORF">NEZAVI_LOCUS7416</name>
</gene>
<organism evidence="2 3">
    <name type="scientific">Nezara viridula</name>
    <name type="common">Southern green stink bug</name>
    <name type="synonym">Cimex viridulus</name>
    <dbReference type="NCBI Taxonomy" id="85310"/>
    <lineage>
        <taxon>Eukaryota</taxon>
        <taxon>Metazoa</taxon>
        <taxon>Ecdysozoa</taxon>
        <taxon>Arthropoda</taxon>
        <taxon>Hexapoda</taxon>
        <taxon>Insecta</taxon>
        <taxon>Pterygota</taxon>
        <taxon>Neoptera</taxon>
        <taxon>Paraneoptera</taxon>
        <taxon>Hemiptera</taxon>
        <taxon>Heteroptera</taxon>
        <taxon>Panheteroptera</taxon>
        <taxon>Pentatomomorpha</taxon>
        <taxon>Pentatomoidea</taxon>
        <taxon>Pentatomidae</taxon>
        <taxon>Pentatominae</taxon>
        <taxon>Nezara</taxon>
    </lineage>
</organism>
<evidence type="ECO:0000256" key="1">
    <source>
        <dbReference type="SAM" id="MobiDB-lite"/>
    </source>
</evidence>
<proteinExistence type="predicted"/>
<reference evidence="2" key="1">
    <citation type="submission" date="2022-01" db="EMBL/GenBank/DDBJ databases">
        <authorList>
            <person name="King R."/>
        </authorList>
    </citation>
    <scope>NUCLEOTIDE SEQUENCE</scope>
</reference>
<sequence>MVDHSVPAIINSCDRKLLTTPHELNRWIRSLVSHASSKGNLYNPVSRGTGNDRIEQKASKPALCKQPAPYLLSQAVRPRRGKPANGPEPTVVARSWSRSSGSLTPENRGRPPPHLEAGQCTRSCRLQRSSRHFL</sequence>
<feature type="compositionally biased region" description="Polar residues" evidence="1">
    <location>
        <begin position="96"/>
        <end position="105"/>
    </location>
</feature>
<evidence type="ECO:0000313" key="2">
    <source>
        <dbReference type="EMBL" id="CAH1397629.1"/>
    </source>
</evidence>
<dbReference type="AlphaFoldDB" id="A0A9P0MKS5"/>
<feature type="region of interest" description="Disordered" evidence="1">
    <location>
        <begin position="37"/>
        <end position="60"/>
    </location>
</feature>
<feature type="non-terminal residue" evidence="2">
    <location>
        <position position="1"/>
    </location>
</feature>
<feature type="region of interest" description="Disordered" evidence="1">
    <location>
        <begin position="74"/>
        <end position="118"/>
    </location>
</feature>